<feature type="transmembrane region" description="Helical" evidence="7">
    <location>
        <begin position="80"/>
        <end position="100"/>
    </location>
</feature>
<organism evidence="9 10">
    <name type="scientific">Cyphellophora europaea (strain CBS 101466)</name>
    <name type="common">Phialophora europaea</name>
    <dbReference type="NCBI Taxonomy" id="1220924"/>
    <lineage>
        <taxon>Eukaryota</taxon>
        <taxon>Fungi</taxon>
        <taxon>Dikarya</taxon>
        <taxon>Ascomycota</taxon>
        <taxon>Pezizomycotina</taxon>
        <taxon>Eurotiomycetes</taxon>
        <taxon>Chaetothyriomycetidae</taxon>
        <taxon>Chaetothyriales</taxon>
        <taxon>Cyphellophoraceae</taxon>
        <taxon>Cyphellophora</taxon>
    </lineage>
</organism>
<dbReference type="EMBL" id="KB822719">
    <property type="protein sequence ID" value="ETN42093.1"/>
    <property type="molecule type" value="Genomic_DNA"/>
</dbReference>
<keyword evidence="4 7" id="KW-0812">Transmembrane</keyword>
<feature type="transmembrane region" description="Helical" evidence="7">
    <location>
        <begin position="398"/>
        <end position="417"/>
    </location>
</feature>
<dbReference type="GeneID" id="19971371"/>
<evidence type="ECO:0000256" key="6">
    <source>
        <dbReference type="ARBA" id="ARBA00023136"/>
    </source>
</evidence>
<comment type="similarity">
    <text evidence="2">Belongs to the major facilitator superfamily. Sugar transporter (TC 2.A.1.1) family.</text>
</comment>
<feature type="transmembrane region" description="Helical" evidence="7">
    <location>
        <begin position="112"/>
        <end position="132"/>
    </location>
</feature>
<dbReference type="VEuPathDB" id="FungiDB:HMPREF1541_04032"/>
<comment type="subcellular location">
    <subcellularLocation>
        <location evidence="1">Membrane</location>
        <topology evidence="1">Multi-pass membrane protein</topology>
    </subcellularLocation>
</comment>
<dbReference type="HOGENOM" id="CLU_001265_46_12_1"/>
<gene>
    <name evidence="9" type="ORF">HMPREF1541_04032</name>
</gene>
<dbReference type="AlphaFoldDB" id="W2S215"/>
<proteinExistence type="inferred from homology"/>
<evidence type="ECO:0000256" key="4">
    <source>
        <dbReference type="ARBA" id="ARBA00022692"/>
    </source>
</evidence>
<dbReference type="STRING" id="1220924.W2S215"/>
<keyword evidence="10" id="KW-1185">Reference proteome</keyword>
<evidence type="ECO:0000256" key="7">
    <source>
        <dbReference type="SAM" id="Phobius"/>
    </source>
</evidence>
<evidence type="ECO:0000256" key="1">
    <source>
        <dbReference type="ARBA" id="ARBA00004141"/>
    </source>
</evidence>
<dbReference type="eggNOG" id="KOG0252">
    <property type="taxonomic scope" value="Eukaryota"/>
</dbReference>
<dbReference type="PANTHER" id="PTHR23508:SF10">
    <property type="entry name" value="CARBOXYLIC ACID TRANSPORTER PROTEIN HOMOLOG"/>
    <property type="match status" value="1"/>
</dbReference>
<dbReference type="GO" id="GO:0005886">
    <property type="term" value="C:plasma membrane"/>
    <property type="evidence" value="ECO:0007669"/>
    <property type="project" value="TreeGrafter"/>
</dbReference>
<keyword evidence="3" id="KW-0813">Transport</keyword>
<dbReference type="InParanoid" id="W2S215"/>
<dbReference type="OrthoDB" id="2261376at2759"/>
<feature type="domain" description="Major facilitator superfamily (MFS) profile" evidence="8">
    <location>
        <begin position="42"/>
        <end position="458"/>
    </location>
</feature>
<reference evidence="9 10" key="1">
    <citation type="submission" date="2013-03" db="EMBL/GenBank/DDBJ databases">
        <title>The Genome Sequence of Phialophora europaea CBS 101466.</title>
        <authorList>
            <consortium name="The Broad Institute Genomics Platform"/>
            <person name="Cuomo C."/>
            <person name="de Hoog S."/>
            <person name="Gorbushina A."/>
            <person name="Walker B."/>
            <person name="Young S.K."/>
            <person name="Zeng Q."/>
            <person name="Gargeya S."/>
            <person name="Fitzgerald M."/>
            <person name="Haas B."/>
            <person name="Abouelleil A."/>
            <person name="Allen A.W."/>
            <person name="Alvarado L."/>
            <person name="Arachchi H.M."/>
            <person name="Berlin A.M."/>
            <person name="Chapman S.B."/>
            <person name="Gainer-Dewar J."/>
            <person name="Goldberg J."/>
            <person name="Griggs A."/>
            <person name="Gujja S."/>
            <person name="Hansen M."/>
            <person name="Howarth C."/>
            <person name="Imamovic A."/>
            <person name="Ireland A."/>
            <person name="Larimer J."/>
            <person name="McCowan C."/>
            <person name="Murphy C."/>
            <person name="Pearson M."/>
            <person name="Poon T.W."/>
            <person name="Priest M."/>
            <person name="Roberts A."/>
            <person name="Saif S."/>
            <person name="Shea T."/>
            <person name="Sisk P."/>
            <person name="Sykes S."/>
            <person name="Wortman J."/>
            <person name="Nusbaum C."/>
            <person name="Birren B."/>
        </authorList>
    </citation>
    <scope>NUCLEOTIDE SEQUENCE [LARGE SCALE GENOMIC DNA]</scope>
    <source>
        <strain evidence="9 10">CBS 101466</strain>
    </source>
</reference>
<dbReference type="Pfam" id="PF00083">
    <property type="entry name" value="Sugar_tr"/>
    <property type="match status" value="2"/>
</dbReference>
<dbReference type="PANTHER" id="PTHR23508">
    <property type="entry name" value="CARBOXYLIC ACID TRANSPORTER PROTEIN HOMOLOG"/>
    <property type="match status" value="1"/>
</dbReference>
<sequence>MAEKEIKESGALDNTSNSDRDLVVAEGSVAQTQKSRWERSWPVIACGSGLFSDGFCQAIIGPVNTMLKILYKDEYTGSSAQQNVASIAFAGTVLGQLVFGYSSDHWSRRHSLLISTIILIVFAALGAGSYGAGGSVQGLFAALTAYRFLLGIGIGGEYPAGSVACAESTGELKKGHRNRWFIFFTNFMIDSGFVVASLAAMIVVLATTEKHLRAAWRICLGLAVIPPLSLIYLRIKLKEPESYSRAKMTNYPWWLIIKFYGFRLSVVSLIWFIYDFSSYSFSIYSSSWLAFLLPSDAPLWKSFGWSTVINSFYIPGSFLGAFVSDYIGPKYALALGVVLQGAIGFLMSGIYGHLDQASHVGGFVVVYGIFLSLGELGPGDNIGLVASKTSATSIRGQYYGIAAALGKVGAFVGTYVFPDIIAAAGDDVIKQGQYPFFVSSALCIFSGIITLLFIPYIGQDTIDHEDQRFKEYLKQHGYDIESLGTQEFKERRRSIQAGA</sequence>
<feature type="transmembrane region" description="Helical" evidence="7">
    <location>
        <begin position="138"/>
        <end position="160"/>
    </location>
</feature>
<dbReference type="PROSITE" id="PS50850">
    <property type="entry name" value="MFS"/>
    <property type="match status" value="1"/>
</dbReference>
<feature type="transmembrane region" description="Helical" evidence="7">
    <location>
        <begin position="357"/>
        <end position="377"/>
    </location>
</feature>
<evidence type="ECO:0000256" key="3">
    <source>
        <dbReference type="ARBA" id="ARBA00022448"/>
    </source>
</evidence>
<feature type="transmembrane region" description="Helical" evidence="7">
    <location>
        <begin position="253"/>
        <end position="274"/>
    </location>
</feature>
<name>W2S215_CYPE1</name>
<dbReference type="SUPFAM" id="SSF103473">
    <property type="entry name" value="MFS general substrate transporter"/>
    <property type="match status" value="1"/>
</dbReference>
<dbReference type="InterPro" id="IPR036259">
    <property type="entry name" value="MFS_trans_sf"/>
</dbReference>
<dbReference type="GO" id="GO:0046943">
    <property type="term" value="F:carboxylic acid transmembrane transporter activity"/>
    <property type="evidence" value="ECO:0007669"/>
    <property type="project" value="TreeGrafter"/>
</dbReference>
<dbReference type="Gene3D" id="1.20.1250.20">
    <property type="entry name" value="MFS general substrate transporter like domains"/>
    <property type="match status" value="1"/>
</dbReference>
<feature type="transmembrane region" description="Helical" evidence="7">
    <location>
        <begin position="41"/>
        <end position="60"/>
    </location>
</feature>
<dbReference type="FunFam" id="1.20.1250.20:FF:000140">
    <property type="entry name" value="Putative MFS phospholipid transporter"/>
    <property type="match status" value="1"/>
</dbReference>
<evidence type="ECO:0000313" key="9">
    <source>
        <dbReference type="EMBL" id="ETN42093.1"/>
    </source>
</evidence>
<dbReference type="InterPro" id="IPR005828">
    <property type="entry name" value="MFS_sugar_transport-like"/>
</dbReference>
<keyword evidence="5 7" id="KW-1133">Transmembrane helix</keyword>
<feature type="transmembrane region" description="Helical" evidence="7">
    <location>
        <begin position="214"/>
        <end position="233"/>
    </location>
</feature>
<evidence type="ECO:0000256" key="5">
    <source>
        <dbReference type="ARBA" id="ARBA00022989"/>
    </source>
</evidence>
<accession>W2S215</accession>
<evidence type="ECO:0000259" key="8">
    <source>
        <dbReference type="PROSITE" id="PS50850"/>
    </source>
</evidence>
<evidence type="ECO:0000256" key="2">
    <source>
        <dbReference type="ARBA" id="ARBA00010992"/>
    </source>
</evidence>
<protein>
    <recommendedName>
        <fullName evidence="8">Major facilitator superfamily (MFS) profile domain-containing protein</fullName>
    </recommendedName>
</protein>
<feature type="transmembrane region" description="Helical" evidence="7">
    <location>
        <begin position="331"/>
        <end position="351"/>
    </location>
</feature>
<evidence type="ECO:0000313" key="10">
    <source>
        <dbReference type="Proteomes" id="UP000030752"/>
    </source>
</evidence>
<dbReference type="InterPro" id="IPR020846">
    <property type="entry name" value="MFS_dom"/>
</dbReference>
<keyword evidence="6 7" id="KW-0472">Membrane</keyword>
<dbReference type="RefSeq" id="XP_008716602.1">
    <property type="nucleotide sequence ID" value="XM_008718380.1"/>
</dbReference>
<feature type="transmembrane region" description="Helical" evidence="7">
    <location>
        <begin position="181"/>
        <end position="208"/>
    </location>
</feature>
<feature type="transmembrane region" description="Helical" evidence="7">
    <location>
        <begin position="303"/>
        <end position="324"/>
    </location>
</feature>
<dbReference type="Proteomes" id="UP000030752">
    <property type="component" value="Unassembled WGS sequence"/>
</dbReference>
<feature type="transmembrane region" description="Helical" evidence="7">
    <location>
        <begin position="437"/>
        <end position="458"/>
    </location>
</feature>